<accession>A0AA39MQT7</accession>
<evidence type="ECO:0000256" key="1">
    <source>
        <dbReference type="SAM" id="MobiDB-lite"/>
    </source>
</evidence>
<evidence type="ECO:0000313" key="2">
    <source>
        <dbReference type="EMBL" id="KAK0443671.1"/>
    </source>
</evidence>
<dbReference type="GeneID" id="85353675"/>
<dbReference type="Proteomes" id="UP001175211">
    <property type="component" value="Unassembled WGS sequence"/>
</dbReference>
<evidence type="ECO:0000313" key="3">
    <source>
        <dbReference type="Proteomes" id="UP001175211"/>
    </source>
</evidence>
<dbReference type="AlphaFoldDB" id="A0AA39MQT7"/>
<name>A0AA39MQT7_ARMTA</name>
<dbReference type="EMBL" id="JAUEPS010000057">
    <property type="protein sequence ID" value="KAK0443671.1"/>
    <property type="molecule type" value="Genomic_DNA"/>
</dbReference>
<comment type="caution">
    <text evidence="2">The sequence shown here is derived from an EMBL/GenBank/DDBJ whole genome shotgun (WGS) entry which is preliminary data.</text>
</comment>
<protein>
    <submittedName>
        <fullName evidence="2">Uncharacterized protein</fullName>
    </submittedName>
</protein>
<feature type="region of interest" description="Disordered" evidence="1">
    <location>
        <begin position="156"/>
        <end position="181"/>
    </location>
</feature>
<proteinExistence type="predicted"/>
<feature type="compositionally biased region" description="Polar residues" evidence="1">
    <location>
        <begin position="156"/>
        <end position="166"/>
    </location>
</feature>
<sequence>MQDPWPLVFSFLHAVQFLEQVPWHIFSRYHGEGAATGARFKLAMKGSTAVIERSAIADEYSWPILRDSTTLVEAHANLRIVLQNLPAPVQSAKDKFRPELCPDAIETVRVEFKVTIYIIVSLSRPPTPPTSYNLPAYSPFENNFFSRGWTLLSATAPESSHQSQRIPSRGRDGQKPSFWPDGKFKRIVSLKRRRDSPLVDPDGVNGTSHSVILNVKDEGVFIQQATSEGNDISPS</sequence>
<reference evidence="2" key="1">
    <citation type="submission" date="2023-06" db="EMBL/GenBank/DDBJ databases">
        <authorList>
            <consortium name="Lawrence Berkeley National Laboratory"/>
            <person name="Ahrendt S."/>
            <person name="Sahu N."/>
            <person name="Indic B."/>
            <person name="Wong-Bajracharya J."/>
            <person name="Merenyi Z."/>
            <person name="Ke H.-M."/>
            <person name="Monk M."/>
            <person name="Kocsube S."/>
            <person name="Drula E."/>
            <person name="Lipzen A."/>
            <person name="Balint B."/>
            <person name="Henrissat B."/>
            <person name="Andreopoulos B."/>
            <person name="Martin F.M."/>
            <person name="Harder C.B."/>
            <person name="Rigling D."/>
            <person name="Ford K.L."/>
            <person name="Foster G.D."/>
            <person name="Pangilinan J."/>
            <person name="Papanicolaou A."/>
            <person name="Barry K."/>
            <person name="LaButti K."/>
            <person name="Viragh M."/>
            <person name="Koriabine M."/>
            <person name="Yan M."/>
            <person name="Riley R."/>
            <person name="Champramary S."/>
            <person name="Plett K.L."/>
            <person name="Tsai I.J."/>
            <person name="Slot J."/>
            <person name="Sipos G."/>
            <person name="Plett J."/>
            <person name="Nagy L.G."/>
            <person name="Grigoriev I.V."/>
        </authorList>
    </citation>
    <scope>NUCLEOTIDE SEQUENCE</scope>
    <source>
        <strain evidence="2">CCBAS 213</strain>
    </source>
</reference>
<keyword evidence="3" id="KW-1185">Reference proteome</keyword>
<dbReference type="RefSeq" id="XP_060324796.1">
    <property type="nucleotide sequence ID" value="XM_060470127.1"/>
</dbReference>
<gene>
    <name evidence="2" type="ORF">EV420DRAFT_1484891</name>
</gene>
<organism evidence="2 3">
    <name type="scientific">Armillaria tabescens</name>
    <name type="common">Ringless honey mushroom</name>
    <name type="synonym">Agaricus tabescens</name>
    <dbReference type="NCBI Taxonomy" id="1929756"/>
    <lineage>
        <taxon>Eukaryota</taxon>
        <taxon>Fungi</taxon>
        <taxon>Dikarya</taxon>
        <taxon>Basidiomycota</taxon>
        <taxon>Agaricomycotina</taxon>
        <taxon>Agaricomycetes</taxon>
        <taxon>Agaricomycetidae</taxon>
        <taxon>Agaricales</taxon>
        <taxon>Marasmiineae</taxon>
        <taxon>Physalacriaceae</taxon>
        <taxon>Desarmillaria</taxon>
    </lineage>
</organism>